<feature type="compositionally biased region" description="Basic and acidic residues" evidence="1">
    <location>
        <begin position="1"/>
        <end position="12"/>
    </location>
</feature>
<feature type="transmembrane region" description="Helical" evidence="2">
    <location>
        <begin position="148"/>
        <end position="168"/>
    </location>
</feature>
<reference evidence="3 4" key="1">
    <citation type="submission" date="2017-11" db="EMBL/GenBank/DDBJ databases">
        <title>Population delineation of vibrios coincides with oyster pathogenicity.</title>
        <authorList>
            <person name="Bruto M."/>
            <person name="Labreuche Y."/>
            <person name="James A."/>
            <person name="Piel D."/>
            <person name="Chenivesse S."/>
            <person name="Petton B."/>
            <person name="Polz M.F."/>
            <person name="Le Roux F."/>
        </authorList>
    </citation>
    <scope>NUCLEOTIDE SEQUENCE [LARGE SCALE GENOMIC DNA]</scope>
    <source>
        <strain evidence="3 4">1F_55</strain>
    </source>
</reference>
<keyword evidence="2" id="KW-1133">Transmembrane helix</keyword>
<sequence length="170" mass="19518">MLENMKKLKEQAESTSNTLEEINDKRRKKLAKQYSEITKVNLSISQQEVLSFFWHTKAQTVISEVSTDVILYGMKSKEKAYKYSGLENRLAKILIDLEMLKLIKNFDITQSSNQVIQLTEQGIEEVNSINPRYSALQLEWRDFLKNKVSIGITSISFISAIVGLYVFAIS</sequence>
<comment type="caution">
    <text evidence="3">The sequence shown here is derived from an EMBL/GenBank/DDBJ whole genome shotgun (WGS) entry which is preliminary data.</text>
</comment>
<gene>
    <name evidence="3" type="ORF">CWO36_23365</name>
</gene>
<keyword evidence="2" id="KW-0472">Membrane</keyword>
<dbReference type="EMBL" id="PIGA01000061">
    <property type="protein sequence ID" value="PTP12228.1"/>
    <property type="molecule type" value="Genomic_DNA"/>
</dbReference>
<name>A0A2T5DYU2_VIBSP</name>
<keyword evidence="2" id="KW-0812">Transmembrane</keyword>
<feature type="region of interest" description="Disordered" evidence="1">
    <location>
        <begin position="1"/>
        <end position="20"/>
    </location>
</feature>
<evidence type="ECO:0000313" key="4">
    <source>
        <dbReference type="Proteomes" id="UP000244080"/>
    </source>
</evidence>
<evidence type="ECO:0000256" key="2">
    <source>
        <dbReference type="SAM" id="Phobius"/>
    </source>
</evidence>
<dbReference type="AlphaFoldDB" id="A0A2T5DYU2"/>
<evidence type="ECO:0000256" key="1">
    <source>
        <dbReference type="SAM" id="MobiDB-lite"/>
    </source>
</evidence>
<protein>
    <submittedName>
        <fullName evidence="3">Uncharacterized protein</fullName>
    </submittedName>
</protein>
<accession>A0A2T5DYU2</accession>
<dbReference type="Proteomes" id="UP000244080">
    <property type="component" value="Unassembled WGS sequence"/>
</dbReference>
<evidence type="ECO:0000313" key="3">
    <source>
        <dbReference type="EMBL" id="PTP12228.1"/>
    </source>
</evidence>
<proteinExistence type="predicted"/>
<organism evidence="3 4">
    <name type="scientific">Vibrio splendidus</name>
    <dbReference type="NCBI Taxonomy" id="29497"/>
    <lineage>
        <taxon>Bacteria</taxon>
        <taxon>Pseudomonadati</taxon>
        <taxon>Pseudomonadota</taxon>
        <taxon>Gammaproteobacteria</taxon>
        <taxon>Vibrionales</taxon>
        <taxon>Vibrionaceae</taxon>
        <taxon>Vibrio</taxon>
    </lineage>
</organism>